<gene>
    <name evidence="2" type="ORF">PCOR1329_LOCUS66593</name>
</gene>
<accession>A0ABN9WEJ0</accession>
<feature type="compositionally biased region" description="Basic and acidic residues" evidence="1">
    <location>
        <begin position="215"/>
        <end position="229"/>
    </location>
</feature>
<keyword evidence="3" id="KW-1185">Reference proteome</keyword>
<evidence type="ECO:0000313" key="3">
    <source>
        <dbReference type="Proteomes" id="UP001189429"/>
    </source>
</evidence>
<sequence>MFGAFGKRVKSHCLCRRAASLGYNDQPDAAQRCRQHDVEEASQQSTQCQSPRKERLQLREMMRVFVQEAVNGKSLEAGDRGCEAELNPEGSLSLSEEEVDGATHDIPITDIKDVYGGTSVARLCAEAAPVRLDERCATLALRTAESASPSACPASESGTSSSSVSRFSCSRCTHERGPCLAPSFCSQYSMPSRSGAGRLQHAARARRASLRPLRAQKEEQARPGEDAALRARTCAEQPAAGAGSQQVQSEGHRCPAAVRGGRQRAHWRQELR</sequence>
<evidence type="ECO:0000256" key="1">
    <source>
        <dbReference type="SAM" id="MobiDB-lite"/>
    </source>
</evidence>
<comment type="caution">
    <text evidence="2">The sequence shown here is derived from an EMBL/GenBank/DDBJ whole genome shotgun (WGS) entry which is preliminary data.</text>
</comment>
<protein>
    <submittedName>
        <fullName evidence="2">Uncharacterized protein</fullName>
    </submittedName>
</protein>
<dbReference type="Proteomes" id="UP001189429">
    <property type="component" value="Unassembled WGS sequence"/>
</dbReference>
<feature type="region of interest" description="Disordered" evidence="1">
    <location>
        <begin position="196"/>
        <end position="272"/>
    </location>
</feature>
<reference evidence="2" key="1">
    <citation type="submission" date="2023-10" db="EMBL/GenBank/DDBJ databases">
        <authorList>
            <person name="Chen Y."/>
            <person name="Shah S."/>
            <person name="Dougan E. K."/>
            <person name="Thang M."/>
            <person name="Chan C."/>
        </authorList>
    </citation>
    <scope>NUCLEOTIDE SEQUENCE [LARGE SCALE GENOMIC DNA]</scope>
</reference>
<evidence type="ECO:0000313" key="2">
    <source>
        <dbReference type="EMBL" id="CAK0884797.1"/>
    </source>
</evidence>
<dbReference type="EMBL" id="CAUYUJ010018589">
    <property type="protein sequence ID" value="CAK0884797.1"/>
    <property type="molecule type" value="Genomic_DNA"/>
</dbReference>
<proteinExistence type="predicted"/>
<organism evidence="2 3">
    <name type="scientific">Prorocentrum cordatum</name>
    <dbReference type="NCBI Taxonomy" id="2364126"/>
    <lineage>
        <taxon>Eukaryota</taxon>
        <taxon>Sar</taxon>
        <taxon>Alveolata</taxon>
        <taxon>Dinophyceae</taxon>
        <taxon>Prorocentrales</taxon>
        <taxon>Prorocentraceae</taxon>
        <taxon>Prorocentrum</taxon>
    </lineage>
</organism>
<name>A0ABN9WEJ0_9DINO</name>